<comment type="caution">
    <text evidence="5">The sequence shown here is derived from an EMBL/GenBank/DDBJ whole genome shotgun (WGS) entry which is preliminary data.</text>
</comment>
<dbReference type="InterPro" id="IPR036779">
    <property type="entry name" value="LysM_dom_sf"/>
</dbReference>
<evidence type="ECO:0000256" key="2">
    <source>
        <dbReference type="ARBA" id="ARBA00023026"/>
    </source>
</evidence>
<dbReference type="CDD" id="cd00118">
    <property type="entry name" value="LysM"/>
    <property type="match status" value="1"/>
</dbReference>
<dbReference type="KEGG" id="sbi:8070076"/>
<accession>A0A921QN48</accession>
<dbReference type="GO" id="GO:0008061">
    <property type="term" value="F:chitin binding"/>
    <property type="evidence" value="ECO:0007669"/>
    <property type="project" value="UniProtKB-KW"/>
</dbReference>
<dbReference type="EMBL" id="CM027686">
    <property type="protein sequence ID" value="KAG0523575.1"/>
    <property type="molecule type" value="Genomic_DNA"/>
</dbReference>
<gene>
    <name evidence="5" type="ORF">BDA96_07G134400</name>
</gene>
<evidence type="ECO:0000256" key="3">
    <source>
        <dbReference type="SAM" id="SignalP"/>
    </source>
</evidence>
<dbReference type="PANTHER" id="PTHR34997">
    <property type="entry name" value="AM15"/>
    <property type="match status" value="1"/>
</dbReference>
<dbReference type="PROSITE" id="PS51782">
    <property type="entry name" value="LYSM"/>
    <property type="match status" value="1"/>
</dbReference>
<reference evidence="5" key="2">
    <citation type="submission" date="2020-10" db="EMBL/GenBank/DDBJ databases">
        <authorList>
            <person name="Cooper E.A."/>
            <person name="Brenton Z.W."/>
            <person name="Flinn B.S."/>
            <person name="Jenkins J."/>
            <person name="Shu S."/>
            <person name="Flowers D."/>
            <person name="Luo F."/>
            <person name="Wang Y."/>
            <person name="Xia P."/>
            <person name="Barry K."/>
            <person name="Daum C."/>
            <person name="Lipzen A."/>
            <person name="Yoshinaga Y."/>
            <person name="Schmutz J."/>
            <person name="Saski C."/>
            <person name="Vermerris W."/>
            <person name="Kresovich S."/>
        </authorList>
    </citation>
    <scope>NUCLEOTIDE SEQUENCE</scope>
</reference>
<organism evidence="5 6">
    <name type="scientific">Sorghum bicolor</name>
    <name type="common">Sorghum</name>
    <name type="synonym">Sorghum vulgare</name>
    <dbReference type="NCBI Taxonomy" id="4558"/>
    <lineage>
        <taxon>Eukaryota</taxon>
        <taxon>Viridiplantae</taxon>
        <taxon>Streptophyta</taxon>
        <taxon>Embryophyta</taxon>
        <taxon>Tracheophyta</taxon>
        <taxon>Spermatophyta</taxon>
        <taxon>Magnoliopsida</taxon>
        <taxon>Liliopsida</taxon>
        <taxon>Poales</taxon>
        <taxon>Poaceae</taxon>
        <taxon>PACMAD clade</taxon>
        <taxon>Panicoideae</taxon>
        <taxon>Andropogonodae</taxon>
        <taxon>Andropogoneae</taxon>
        <taxon>Sorghinae</taxon>
        <taxon>Sorghum</taxon>
    </lineage>
</organism>
<feature type="domain" description="LysM" evidence="4">
    <location>
        <begin position="73"/>
        <end position="117"/>
    </location>
</feature>
<dbReference type="Gramene" id="EES14977">
    <property type="protein sequence ID" value="EES14977"/>
    <property type="gene ID" value="SORBI_3007G125400"/>
</dbReference>
<dbReference type="Pfam" id="PF01476">
    <property type="entry name" value="LysM"/>
    <property type="match status" value="1"/>
</dbReference>
<dbReference type="OrthoDB" id="1921017at2759"/>
<dbReference type="Gene3D" id="3.10.350.10">
    <property type="entry name" value="LysM domain"/>
    <property type="match status" value="1"/>
</dbReference>
<dbReference type="SUPFAM" id="SSF54106">
    <property type="entry name" value="LysM domain"/>
    <property type="match status" value="1"/>
</dbReference>
<dbReference type="AlphaFoldDB" id="A0A921QN48"/>
<dbReference type="PANTHER" id="PTHR34997:SF22">
    <property type="entry name" value="OS01G0783000 PROTEIN"/>
    <property type="match status" value="1"/>
</dbReference>
<dbReference type="InterPro" id="IPR052210">
    <property type="entry name" value="LysM1-like"/>
</dbReference>
<evidence type="ECO:0000313" key="5">
    <source>
        <dbReference type="EMBL" id="KAG0523575.1"/>
    </source>
</evidence>
<feature type="signal peptide" evidence="3">
    <location>
        <begin position="1"/>
        <end position="22"/>
    </location>
</feature>
<evidence type="ECO:0000256" key="1">
    <source>
        <dbReference type="ARBA" id="ARBA00022669"/>
    </source>
</evidence>
<name>A0A921QN48_SORBI</name>
<feature type="chain" id="PRO_5037426333" description="LysM domain-containing protein" evidence="3">
    <location>
        <begin position="23"/>
        <end position="122"/>
    </location>
</feature>
<evidence type="ECO:0000259" key="4">
    <source>
        <dbReference type="PROSITE" id="PS51782"/>
    </source>
</evidence>
<keyword evidence="1" id="KW-0147">Chitin-binding</keyword>
<reference evidence="5" key="1">
    <citation type="journal article" date="2019" name="BMC Genomics">
        <title>A new reference genome for Sorghum bicolor reveals high levels of sequence similarity between sweet and grain genotypes: implications for the genetics of sugar metabolism.</title>
        <authorList>
            <person name="Cooper E.A."/>
            <person name="Brenton Z.W."/>
            <person name="Flinn B.S."/>
            <person name="Jenkins J."/>
            <person name="Shu S."/>
            <person name="Flowers D."/>
            <person name="Luo F."/>
            <person name="Wang Y."/>
            <person name="Xia P."/>
            <person name="Barry K."/>
            <person name="Daum C."/>
            <person name="Lipzen A."/>
            <person name="Yoshinaga Y."/>
            <person name="Schmutz J."/>
            <person name="Saski C."/>
            <person name="Vermerris W."/>
            <person name="Kresovich S."/>
        </authorList>
    </citation>
    <scope>NUCLEOTIDE SEQUENCE</scope>
</reference>
<evidence type="ECO:0000313" key="6">
    <source>
        <dbReference type="Proteomes" id="UP000807115"/>
    </source>
</evidence>
<keyword evidence="3" id="KW-0732">Signal</keyword>
<protein>
    <recommendedName>
        <fullName evidence="4">LysM domain-containing protein</fullName>
    </recommendedName>
</protein>
<dbReference type="Proteomes" id="UP000807115">
    <property type="component" value="Chromosome 7"/>
</dbReference>
<keyword evidence="2" id="KW-0843">Virulence</keyword>
<sequence>MANHGATAIILVMSLFVAVALSGVDARLTAVRHNAVAALHGTKPNARLTVGRDANGGYALEKAAPVPELTCNKVHGVQVGETCSSVAEGSGLSQDDFLGFNPNINCEKMFVGQWVCLEATSA</sequence>
<proteinExistence type="predicted"/>
<dbReference type="InterPro" id="IPR018392">
    <property type="entry name" value="LysM"/>
</dbReference>
<dbReference type="OMA" id="INCEKMF"/>